<feature type="transmembrane region" description="Helical" evidence="7">
    <location>
        <begin position="57"/>
        <end position="75"/>
    </location>
</feature>
<dbReference type="GO" id="GO:0005886">
    <property type="term" value="C:plasma membrane"/>
    <property type="evidence" value="ECO:0007669"/>
    <property type="project" value="UniProtKB-SubCell"/>
</dbReference>
<feature type="transmembrane region" description="Helical" evidence="7">
    <location>
        <begin position="295"/>
        <end position="313"/>
    </location>
</feature>
<evidence type="ECO:0000313" key="9">
    <source>
        <dbReference type="Proteomes" id="UP000014962"/>
    </source>
</evidence>
<dbReference type="Proteomes" id="UP000014962">
    <property type="component" value="Unassembled WGS sequence"/>
</dbReference>
<keyword evidence="3" id="KW-1003">Cell membrane</keyword>
<keyword evidence="6 7" id="KW-0472">Membrane</keyword>
<gene>
    <name evidence="8" type="ORF">ADIWIN_2912</name>
</gene>
<protein>
    <submittedName>
        <fullName evidence="8">Membrane protein</fullName>
    </submittedName>
</protein>
<dbReference type="InterPro" id="IPR018383">
    <property type="entry name" value="UPF0324_pro"/>
</dbReference>
<dbReference type="AlphaFoldDB" id="S7X7Q6"/>
<accession>S7X7Q6</accession>
<dbReference type="PANTHER" id="PTHR30106">
    <property type="entry name" value="INNER MEMBRANE PROTEIN YEIH-RELATED"/>
    <property type="match status" value="1"/>
</dbReference>
<feature type="transmembrane region" description="Helical" evidence="7">
    <location>
        <begin position="116"/>
        <end position="136"/>
    </location>
</feature>
<name>S7X7Q6_9FLAO</name>
<evidence type="ECO:0000256" key="7">
    <source>
        <dbReference type="SAM" id="Phobius"/>
    </source>
</evidence>
<dbReference type="eggNOG" id="COG2855">
    <property type="taxonomic scope" value="Bacteria"/>
</dbReference>
<keyword evidence="5 7" id="KW-1133">Transmembrane helix</keyword>
<keyword evidence="9" id="KW-1185">Reference proteome</keyword>
<dbReference type="PATRIC" id="fig|641526.4.peg.2891"/>
<evidence type="ECO:0000256" key="4">
    <source>
        <dbReference type="ARBA" id="ARBA00022692"/>
    </source>
</evidence>
<feature type="transmembrane region" description="Helical" evidence="7">
    <location>
        <begin position="209"/>
        <end position="226"/>
    </location>
</feature>
<feature type="transmembrane region" description="Helical" evidence="7">
    <location>
        <begin position="235"/>
        <end position="254"/>
    </location>
</feature>
<proteinExistence type="inferred from homology"/>
<evidence type="ECO:0000313" key="8">
    <source>
        <dbReference type="EMBL" id="EPR72073.1"/>
    </source>
</evidence>
<dbReference type="EMBL" id="ATMR01000128">
    <property type="protein sequence ID" value="EPR72073.1"/>
    <property type="molecule type" value="Genomic_DNA"/>
</dbReference>
<dbReference type="STRING" id="641526.ADIWIN_2912"/>
<organism evidence="8 9">
    <name type="scientific">Winogradskyella psychrotolerans RS-3</name>
    <dbReference type="NCBI Taxonomy" id="641526"/>
    <lineage>
        <taxon>Bacteria</taxon>
        <taxon>Pseudomonadati</taxon>
        <taxon>Bacteroidota</taxon>
        <taxon>Flavobacteriia</taxon>
        <taxon>Flavobacteriales</taxon>
        <taxon>Flavobacteriaceae</taxon>
        <taxon>Winogradskyella</taxon>
    </lineage>
</organism>
<evidence type="ECO:0000256" key="5">
    <source>
        <dbReference type="ARBA" id="ARBA00022989"/>
    </source>
</evidence>
<evidence type="ECO:0000256" key="1">
    <source>
        <dbReference type="ARBA" id="ARBA00004651"/>
    </source>
</evidence>
<comment type="caution">
    <text evidence="8">The sequence shown here is derived from an EMBL/GenBank/DDBJ whole genome shotgun (WGS) entry which is preliminary data.</text>
</comment>
<sequence>MYQILTNDMKAIFSKTIYLLIIAIILLGFINSPTALILGFIYTLIFKNPFKAYSHKAIHFFLKISVVGLGFGMFIKETIETSKDGLSLTIFSIFLTVAVGLLLTRLLKLDLKLGHLITSGTAICGGSAIAAISPVIKAKNKTISIALGIVFLLNSIALFVFPAIGHYLNLSQEQFGLWCAVAIHDTSSVVGATLGYGEEALRIATTVKLSRTLWIIPLSIFSMFLFKTKGEKLKVPYFILLFIAAIVINSFHILPESTTQLMVSMSKRLLIITLFLVGASISIKDLKSTGLKPLFLALTLWVFVSIFSLVYILN</sequence>
<dbReference type="Pfam" id="PF03601">
    <property type="entry name" value="Cons_hypoth698"/>
    <property type="match status" value="1"/>
</dbReference>
<dbReference type="PANTHER" id="PTHR30106:SF1">
    <property type="entry name" value="UPF0324 MEMBRANE PROTEIN FN0533"/>
    <property type="match status" value="1"/>
</dbReference>
<feature type="transmembrane region" description="Helical" evidence="7">
    <location>
        <begin position="87"/>
        <end position="104"/>
    </location>
</feature>
<feature type="transmembrane region" description="Helical" evidence="7">
    <location>
        <begin position="17"/>
        <end position="45"/>
    </location>
</feature>
<feature type="transmembrane region" description="Helical" evidence="7">
    <location>
        <begin position="142"/>
        <end position="163"/>
    </location>
</feature>
<reference evidence="8 9" key="1">
    <citation type="journal article" date="2013" name="Genome Announc.">
        <title>Draft Genome Sequence of Winogradskyella psychrotolerans RS-3T, Isolated from the Marine Transect of Kongsfjorden, Ny-Alesund, Svalbard, Arctic Ocean.</title>
        <authorList>
            <person name="Kumar Pinnaka A."/>
            <person name="Ara S."/>
            <person name="Singh A."/>
            <person name="Shivaji S."/>
        </authorList>
    </citation>
    <scope>NUCLEOTIDE SEQUENCE [LARGE SCALE GENOMIC DNA]</scope>
    <source>
        <strain evidence="8 9">RS-3</strain>
    </source>
</reference>
<feature type="transmembrane region" description="Helical" evidence="7">
    <location>
        <begin position="175"/>
        <end position="197"/>
    </location>
</feature>
<comment type="subcellular location">
    <subcellularLocation>
        <location evidence="1">Cell membrane</location>
        <topology evidence="1">Multi-pass membrane protein</topology>
    </subcellularLocation>
</comment>
<keyword evidence="4 7" id="KW-0812">Transmembrane</keyword>
<feature type="transmembrane region" description="Helical" evidence="7">
    <location>
        <begin position="266"/>
        <end position="283"/>
    </location>
</feature>
<evidence type="ECO:0000256" key="2">
    <source>
        <dbReference type="ARBA" id="ARBA00007977"/>
    </source>
</evidence>
<comment type="similarity">
    <text evidence="2">Belongs to the UPF0324 family.</text>
</comment>
<evidence type="ECO:0000256" key="6">
    <source>
        <dbReference type="ARBA" id="ARBA00023136"/>
    </source>
</evidence>
<evidence type="ECO:0000256" key="3">
    <source>
        <dbReference type="ARBA" id="ARBA00022475"/>
    </source>
</evidence>